<feature type="transmembrane region" description="Helical" evidence="1">
    <location>
        <begin position="166"/>
        <end position="192"/>
    </location>
</feature>
<feature type="transmembrane region" description="Helical" evidence="1">
    <location>
        <begin position="20"/>
        <end position="40"/>
    </location>
</feature>
<dbReference type="RefSeq" id="WP_171104390.1">
    <property type="nucleotide sequence ID" value="NZ_BMPT01000016.1"/>
</dbReference>
<dbReference type="AlphaFoldDB" id="A0A8H9L7X0"/>
<keyword evidence="1" id="KW-0812">Transmembrane</keyword>
<evidence type="ECO:0000313" key="2">
    <source>
        <dbReference type="EMBL" id="GGM36202.1"/>
    </source>
</evidence>
<feature type="transmembrane region" description="Helical" evidence="1">
    <location>
        <begin position="212"/>
        <end position="231"/>
    </location>
</feature>
<protein>
    <recommendedName>
        <fullName evidence="4">ABC-2 family transporter</fullName>
    </recommendedName>
</protein>
<organism evidence="2 3">
    <name type="scientific">Promicromonospora citrea</name>
    <dbReference type="NCBI Taxonomy" id="43677"/>
    <lineage>
        <taxon>Bacteria</taxon>
        <taxon>Bacillati</taxon>
        <taxon>Actinomycetota</taxon>
        <taxon>Actinomycetes</taxon>
        <taxon>Micrococcales</taxon>
        <taxon>Promicromonosporaceae</taxon>
        <taxon>Promicromonospora</taxon>
    </lineage>
</organism>
<gene>
    <name evidence="2" type="ORF">GCM10010102_34450</name>
</gene>
<accession>A0A8H9L7X0</accession>
<keyword evidence="3" id="KW-1185">Reference proteome</keyword>
<evidence type="ECO:0000256" key="1">
    <source>
        <dbReference type="SAM" id="Phobius"/>
    </source>
</evidence>
<reference evidence="2" key="1">
    <citation type="journal article" date="2014" name="Int. J. Syst. Evol. Microbiol.">
        <title>Complete genome sequence of Corynebacterium casei LMG S-19264T (=DSM 44701T), isolated from a smear-ripened cheese.</title>
        <authorList>
            <consortium name="US DOE Joint Genome Institute (JGI-PGF)"/>
            <person name="Walter F."/>
            <person name="Albersmeier A."/>
            <person name="Kalinowski J."/>
            <person name="Ruckert C."/>
        </authorList>
    </citation>
    <scope>NUCLEOTIDE SEQUENCE</scope>
    <source>
        <strain evidence="2">JCM 3051</strain>
    </source>
</reference>
<evidence type="ECO:0000313" key="3">
    <source>
        <dbReference type="Proteomes" id="UP000655589"/>
    </source>
</evidence>
<dbReference type="EMBL" id="BMPT01000016">
    <property type="protein sequence ID" value="GGM36202.1"/>
    <property type="molecule type" value="Genomic_DNA"/>
</dbReference>
<keyword evidence="1" id="KW-1133">Transmembrane helix</keyword>
<sequence length="237" mass="23718">MIARLCLVELRKLVDTISGAVLIGVAAVLAGVFGGGALLLRPGAPFSEVAQLAGVPGGTLVVVMAILLVTAEGSHRTALVTYTVTPHRRRVAAAKAVAAATLGLLVVVFAVVAATVIVPVGALVTGDVANWSVETATLACWAAGTVIGALSGWALGLAIGNAPAAIVLVLVWPMMTGMLANVSALVPVLPWLDSAAVAGFADGVDPGDLGRFLSGLAAWVVVPAVVGLVRVTRGEVR</sequence>
<keyword evidence="1" id="KW-0472">Membrane</keyword>
<feature type="transmembrane region" description="Helical" evidence="1">
    <location>
        <begin position="52"/>
        <end position="71"/>
    </location>
</feature>
<feature type="transmembrane region" description="Helical" evidence="1">
    <location>
        <begin position="136"/>
        <end position="159"/>
    </location>
</feature>
<evidence type="ECO:0008006" key="4">
    <source>
        <dbReference type="Google" id="ProtNLM"/>
    </source>
</evidence>
<reference evidence="2" key="2">
    <citation type="submission" date="2020-09" db="EMBL/GenBank/DDBJ databases">
        <authorList>
            <person name="Sun Q."/>
            <person name="Ohkuma M."/>
        </authorList>
    </citation>
    <scope>NUCLEOTIDE SEQUENCE</scope>
    <source>
        <strain evidence="2">JCM 3051</strain>
    </source>
</reference>
<comment type="caution">
    <text evidence="2">The sequence shown here is derived from an EMBL/GenBank/DDBJ whole genome shotgun (WGS) entry which is preliminary data.</text>
</comment>
<name>A0A8H9L7X0_9MICO</name>
<feature type="transmembrane region" description="Helical" evidence="1">
    <location>
        <begin position="92"/>
        <end position="124"/>
    </location>
</feature>
<proteinExistence type="predicted"/>
<dbReference type="Proteomes" id="UP000655589">
    <property type="component" value="Unassembled WGS sequence"/>
</dbReference>